<protein>
    <submittedName>
        <fullName evidence="2">GNAT family N-acetyltransferase</fullName>
    </submittedName>
</protein>
<keyword evidence="3" id="KW-1185">Reference proteome</keyword>
<proteinExistence type="predicted"/>
<reference evidence="2" key="1">
    <citation type="submission" date="2020-12" db="EMBL/GenBank/DDBJ databases">
        <title>Marinomonas arctica sp. nov., a psychrotolerant bacterium isolated from the Arctic.</title>
        <authorList>
            <person name="Zhang Y."/>
        </authorList>
    </citation>
    <scope>NUCLEOTIDE SEQUENCE</scope>
    <source>
        <strain evidence="2">C1424</strain>
    </source>
</reference>
<evidence type="ECO:0000313" key="3">
    <source>
        <dbReference type="Proteomes" id="UP000628710"/>
    </source>
</evidence>
<sequence>MKQIKEVFADQAEVLAHLIRQANRPVATRFKINQDNCPKHPSFCKSEWIQADFDRGERYFLLTENSQPIACVAYEVPVRENAIKKAYLNRLSVLPDQQNKGTGSKLVEHVIQQALSDQLDLISIGIIAQHTQLQDWYEKIGFITGDTKGFEHLPFDVTYMTYKLND</sequence>
<accession>A0A934JHV8</accession>
<dbReference type="EMBL" id="JAEMNX010000001">
    <property type="protein sequence ID" value="MBJ7536056.1"/>
    <property type="molecule type" value="Genomic_DNA"/>
</dbReference>
<evidence type="ECO:0000259" key="1">
    <source>
        <dbReference type="PROSITE" id="PS51186"/>
    </source>
</evidence>
<dbReference type="Pfam" id="PF00583">
    <property type="entry name" value="Acetyltransf_1"/>
    <property type="match status" value="1"/>
</dbReference>
<organism evidence="2 3">
    <name type="scientific">Marinomonas transparens</name>
    <dbReference type="NCBI Taxonomy" id="2795388"/>
    <lineage>
        <taxon>Bacteria</taxon>
        <taxon>Pseudomonadati</taxon>
        <taxon>Pseudomonadota</taxon>
        <taxon>Gammaproteobacteria</taxon>
        <taxon>Oceanospirillales</taxon>
        <taxon>Oceanospirillaceae</taxon>
        <taxon>Marinomonas</taxon>
    </lineage>
</organism>
<dbReference type="SUPFAM" id="SSF55729">
    <property type="entry name" value="Acyl-CoA N-acyltransferases (Nat)"/>
    <property type="match status" value="1"/>
</dbReference>
<dbReference type="InterPro" id="IPR000182">
    <property type="entry name" value="GNAT_dom"/>
</dbReference>
<evidence type="ECO:0000313" key="2">
    <source>
        <dbReference type="EMBL" id="MBJ7536056.1"/>
    </source>
</evidence>
<comment type="caution">
    <text evidence="2">The sequence shown here is derived from an EMBL/GenBank/DDBJ whole genome shotgun (WGS) entry which is preliminary data.</text>
</comment>
<dbReference type="InterPro" id="IPR016181">
    <property type="entry name" value="Acyl_CoA_acyltransferase"/>
</dbReference>
<name>A0A934JHV8_9GAMM</name>
<dbReference type="GO" id="GO:0016747">
    <property type="term" value="F:acyltransferase activity, transferring groups other than amino-acyl groups"/>
    <property type="evidence" value="ECO:0007669"/>
    <property type="project" value="InterPro"/>
</dbReference>
<dbReference type="Gene3D" id="3.40.630.30">
    <property type="match status" value="1"/>
</dbReference>
<gene>
    <name evidence="2" type="ORF">I8J31_00035</name>
</gene>
<dbReference type="AlphaFoldDB" id="A0A934JHV8"/>
<dbReference type="CDD" id="cd04301">
    <property type="entry name" value="NAT_SF"/>
    <property type="match status" value="1"/>
</dbReference>
<dbReference type="RefSeq" id="WP_199466142.1">
    <property type="nucleotide sequence ID" value="NZ_JAEMNX010000001.1"/>
</dbReference>
<feature type="domain" description="N-acetyltransferase" evidence="1">
    <location>
        <begin position="2"/>
        <end position="165"/>
    </location>
</feature>
<dbReference type="Proteomes" id="UP000628710">
    <property type="component" value="Unassembled WGS sequence"/>
</dbReference>
<dbReference type="PROSITE" id="PS51186">
    <property type="entry name" value="GNAT"/>
    <property type="match status" value="1"/>
</dbReference>